<proteinExistence type="predicted"/>
<comment type="caution">
    <text evidence="2">The sequence shown here is derived from an EMBL/GenBank/DDBJ whole genome shotgun (WGS) entry which is preliminary data.</text>
</comment>
<evidence type="ECO:0000313" key="2">
    <source>
        <dbReference type="EMBL" id="KAF3769549.1"/>
    </source>
</evidence>
<dbReference type="OrthoDB" id="5347061at2759"/>
<dbReference type="AlphaFoldDB" id="A0A9P5CSF3"/>
<dbReference type="EMBL" id="MU032344">
    <property type="protein sequence ID" value="KAF3769549.1"/>
    <property type="molecule type" value="Genomic_DNA"/>
</dbReference>
<organism evidence="2 3">
    <name type="scientific">Cryphonectria parasitica (strain ATCC 38755 / EP155)</name>
    <dbReference type="NCBI Taxonomy" id="660469"/>
    <lineage>
        <taxon>Eukaryota</taxon>
        <taxon>Fungi</taxon>
        <taxon>Dikarya</taxon>
        <taxon>Ascomycota</taxon>
        <taxon>Pezizomycotina</taxon>
        <taxon>Sordariomycetes</taxon>
        <taxon>Sordariomycetidae</taxon>
        <taxon>Diaporthales</taxon>
        <taxon>Cryphonectriaceae</taxon>
        <taxon>Cryphonectria-Endothia species complex</taxon>
        <taxon>Cryphonectria</taxon>
    </lineage>
</organism>
<dbReference type="Proteomes" id="UP000803844">
    <property type="component" value="Unassembled WGS sequence"/>
</dbReference>
<reference evidence="2" key="1">
    <citation type="journal article" date="2020" name="Phytopathology">
        <title>Genome sequence of the chestnut blight fungus Cryphonectria parasitica EP155: A fundamental resource for an archetypical invasive plant pathogen.</title>
        <authorList>
            <person name="Crouch J.A."/>
            <person name="Dawe A."/>
            <person name="Aerts A."/>
            <person name="Barry K."/>
            <person name="Churchill A.C.L."/>
            <person name="Grimwood J."/>
            <person name="Hillman B."/>
            <person name="Milgroom M.G."/>
            <person name="Pangilinan J."/>
            <person name="Smith M."/>
            <person name="Salamov A."/>
            <person name="Schmutz J."/>
            <person name="Yadav J."/>
            <person name="Grigoriev I.V."/>
            <person name="Nuss D."/>
        </authorList>
    </citation>
    <scope>NUCLEOTIDE SEQUENCE</scope>
    <source>
        <strain evidence="2">EP155</strain>
    </source>
</reference>
<feature type="non-terminal residue" evidence="2">
    <location>
        <position position="306"/>
    </location>
</feature>
<accession>A0A9P5CSF3</accession>
<gene>
    <name evidence="2" type="ORF">M406DRAFT_240483</name>
</gene>
<dbReference type="RefSeq" id="XP_040780510.1">
    <property type="nucleotide sequence ID" value="XM_040916129.1"/>
</dbReference>
<protein>
    <submittedName>
        <fullName evidence="2">HET-domain-containing protein</fullName>
    </submittedName>
</protein>
<dbReference type="InterPro" id="IPR010730">
    <property type="entry name" value="HET"/>
</dbReference>
<dbReference type="PANTHER" id="PTHR33112">
    <property type="entry name" value="DOMAIN PROTEIN, PUTATIVE-RELATED"/>
    <property type="match status" value="1"/>
</dbReference>
<feature type="non-terminal residue" evidence="2">
    <location>
        <position position="1"/>
    </location>
</feature>
<name>A0A9P5CSF3_CRYP1</name>
<evidence type="ECO:0000259" key="1">
    <source>
        <dbReference type="Pfam" id="PF06985"/>
    </source>
</evidence>
<sequence>ETRYSALSYCWGDVKPPCLTTAGNHDKQFTKIDWEQVPQTFKEAIIFTRNLGLEYIWIDSMCIIQEGDGQADWNQECTRMFNYYSNAYITLGALLARNCGEGLFSKEALRKQHLFDIMFRGCRSSVFAFRLVDEDWEFLHAHRGWFSRGWSLLRRGWAYQERLVAPRVLFFTKTQLIFDCFSCCTSEGKSFESPLSREDPNLKEQYGALLNGSSEHLTQTWQDIVQSYSGLQLTKPLDKLPAIAAIAQQVFSRQKCNDDSDTEYLCGLRKSHLHVDLLWEPEPFERTISRDREEAKYIAPSWSWAS</sequence>
<dbReference type="PANTHER" id="PTHR33112:SF9">
    <property type="entry name" value="HETEROKARYON INCOMPATIBILITY DOMAIN-CONTAINING PROTEIN"/>
    <property type="match status" value="1"/>
</dbReference>
<dbReference type="GeneID" id="63833258"/>
<keyword evidence="3" id="KW-1185">Reference proteome</keyword>
<feature type="domain" description="Heterokaryon incompatibility" evidence="1">
    <location>
        <begin position="4"/>
        <end position="152"/>
    </location>
</feature>
<dbReference type="Pfam" id="PF06985">
    <property type="entry name" value="HET"/>
    <property type="match status" value="1"/>
</dbReference>
<evidence type="ECO:0000313" key="3">
    <source>
        <dbReference type="Proteomes" id="UP000803844"/>
    </source>
</evidence>